<dbReference type="InterPro" id="IPR035921">
    <property type="entry name" value="F/V-ATP_Csub_sf"/>
</dbReference>
<keyword evidence="8 11" id="KW-0406">Ion transport</keyword>
<dbReference type="GO" id="GO:0046933">
    <property type="term" value="F:proton-transporting ATP synthase activity, rotational mechanism"/>
    <property type="evidence" value="ECO:0007669"/>
    <property type="project" value="UniProtKB-UniRule"/>
</dbReference>
<dbReference type="InterPro" id="IPR002379">
    <property type="entry name" value="ATPase_proteolipid_c-like_dom"/>
</dbReference>
<name>A0A9D1G1E6_9FIRM</name>
<keyword evidence="11" id="KW-0066">ATP synthesis</keyword>
<dbReference type="Gene3D" id="1.20.20.10">
    <property type="entry name" value="F1F0 ATP synthase subunit C"/>
    <property type="match status" value="1"/>
</dbReference>
<evidence type="ECO:0000256" key="3">
    <source>
        <dbReference type="ARBA" id="ARBA00022448"/>
    </source>
</evidence>
<dbReference type="CDD" id="cd18121">
    <property type="entry name" value="ATP-synt_Fo_c"/>
    <property type="match status" value="1"/>
</dbReference>
<evidence type="ECO:0000259" key="13">
    <source>
        <dbReference type="Pfam" id="PF00137"/>
    </source>
</evidence>
<dbReference type="GO" id="GO:0005886">
    <property type="term" value="C:plasma membrane"/>
    <property type="evidence" value="ECO:0007669"/>
    <property type="project" value="UniProtKB-SubCell"/>
</dbReference>
<keyword evidence="3 11" id="KW-0813">Transport</keyword>
<evidence type="ECO:0000256" key="1">
    <source>
        <dbReference type="ARBA" id="ARBA00004141"/>
    </source>
</evidence>
<dbReference type="GO" id="GO:0033177">
    <property type="term" value="C:proton-transporting two-sector ATPase complex, proton-transporting domain"/>
    <property type="evidence" value="ECO:0007669"/>
    <property type="project" value="InterPro"/>
</dbReference>
<evidence type="ECO:0000256" key="10">
    <source>
        <dbReference type="ARBA" id="ARBA00023136"/>
    </source>
</evidence>
<feature type="signal peptide" evidence="12">
    <location>
        <begin position="1"/>
        <end position="27"/>
    </location>
</feature>
<evidence type="ECO:0000256" key="4">
    <source>
        <dbReference type="ARBA" id="ARBA00022547"/>
    </source>
</evidence>
<keyword evidence="12" id="KW-0732">Signal</keyword>
<feature type="site" description="Reversibly protonated during proton transport" evidence="11">
    <location>
        <position position="114"/>
    </location>
</feature>
<keyword evidence="5 11" id="KW-0812">Transmembrane</keyword>
<dbReference type="GO" id="GO:0045259">
    <property type="term" value="C:proton-transporting ATP synthase complex"/>
    <property type="evidence" value="ECO:0007669"/>
    <property type="project" value="UniProtKB-KW"/>
</dbReference>
<dbReference type="HAMAP" id="MF_01396">
    <property type="entry name" value="ATP_synth_c_bact"/>
    <property type="match status" value="1"/>
</dbReference>
<evidence type="ECO:0000256" key="11">
    <source>
        <dbReference type="HAMAP-Rule" id="MF_01396"/>
    </source>
</evidence>
<dbReference type="PRINTS" id="PR00124">
    <property type="entry name" value="ATPASEC"/>
</dbReference>
<reference evidence="14" key="2">
    <citation type="journal article" date="2021" name="PeerJ">
        <title>Extensive microbial diversity within the chicken gut microbiome revealed by metagenomics and culture.</title>
        <authorList>
            <person name="Gilroy R."/>
            <person name="Ravi A."/>
            <person name="Getino M."/>
            <person name="Pursley I."/>
            <person name="Horton D.L."/>
            <person name="Alikhan N.F."/>
            <person name="Baker D."/>
            <person name="Gharbi K."/>
            <person name="Hall N."/>
            <person name="Watson M."/>
            <person name="Adriaenssens E.M."/>
            <person name="Foster-Nyarko E."/>
            <person name="Jarju S."/>
            <person name="Secka A."/>
            <person name="Antonio M."/>
            <person name="Oren A."/>
            <person name="Chaudhuri R.R."/>
            <person name="La Ragione R."/>
            <person name="Hildebrand F."/>
            <person name="Pallen M.J."/>
        </authorList>
    </citation>
    <scope>NUCLEOTIDE SEQUENCE</scope>
    <source>
        <strain evidence="14">13766</strain>
    </source>
</reference>
<evidence type="ECO:0000256" key="5">
    <source>
        <dbReference type="ARBA" id="ARBA00022692"/>
    </source>
</evidence>
<evidence type="ECO:0000256" key="7">
    <source>
        <dbReference type="ARBA" id="ARBA00022989"/>
    </source>
</evidence>
<feature type="domain" description="V-ATPase proteolipid subunit C-like" evidence="13">
    <location>
        <begin position="64"/>
        <end position="127"/>
    </location>
</feature>
<evidence type="ECO:0000256" key="9">
    <source>
        <dbReference type="ARBA" id="ARBA00023121"/>
    </source>
</evidence>
<keyword evidence="9 11" id="KW-0446">Lipid-binding</keyword>
<dbReference type="PROSITE" id="PS00605">
    <property type="entry name" value="ATPASE_C"/>
    <property type="match status" value="1"/>
</dbReference>
<evidence type="ECO:0000256" key="2">
    <source>
        <dbReference type="ARBA" id="ARBA00006704"/>
    </source>
</evidence>
<dbReference type="GO" id="GO:0008289">
    <property type="term" value="F:lipid binding"/>
    <property type="evidence" value="ECO:0007669"/>
    <property type="project" value="UniProtKB-KW"/>
</dbReference>
<organism evidence="14 15">
    <name type="scientific">Candidatus Alectryocaccomicrobium excrementavium</name>
    <dbReference type="NCBI Taxonomy" id="2840668"/>
    <lineage>
        <taxon>Bacteria</taxon>
        <taxon>Bacillati</taxon>
        <taxon>Bacillota</taxon>
        <taxon>Clostridia</taxon>
        <taxon>Candidatus Alectryocaccomicrobium</taxon>
    </lineage>
</organism>
<protein>
    <recommendedName>
        <fullName evidence="11">ATP synthase subunit c</fullName>
    </recommendedName>
    <alternativeName>
        <fullName evidence="11">ATP synthase F(0) sector subunit c</fullName>
    </alternativeName>
    <alternativeName>
        <fullName evidence="11">F-type ATPase subunit c</fullName>
        <shortName evidence="11">F-ATPase subunit c</shortName>
    </alternativeName>
    <alternativeName>
        <fullName evidence="11">Lipid-binding protein</fullName>
    </alternativeName>
</protein>
<dbReference type="EMBL" id="DVJN01000206">
    <property type="protein sequence ID" value="HIS93486.1"/>
    <property type="molecule type" value="Genomic_DNA"/>
</dbReference>
<keyword evidence="11" id="KW-1003">Cell membrane</keyword>
<evidence type="ECO:0000313" key="15">
    <source>
        <dbReference type="Proteomes" id="UP000824140"/>
    </source>
</evidence>
<dbReference type="AlphaFoldDB" id="A0A9D1G1E6"/>
<feature type="transmembrane region" description="Helical" evidence="11">
    <location>
        <begin position="63"/>
        <end position="85"/>
    </location>
</feature>
<comment type="subcellular location">
    <subcellularLocation>
        <location evidence="11">Cell membrane</location>
        <topology evidence="11">Multi-pass membrane protein</topology>
    </subcellularLocation>
    <subcellularLocation>
        <location evidence="1">Membrane</location>
        <topology evidence="1">Multi-pass membrane protein</topology>
    </subcellularLocation>
</comment>
<evidence type="ECO:0000256" key="8">
    <source>
        <dbReference type="ARBA" id="ARBA00023065"/>
    </source>
</evidence>
<gene>
    <name evidence="11" type="primary">atpE</name>
    <name evidence="14" type="ORF">IAA84_10755</name>
</gene>
<feature type="transmembrane region" description="Helical" evidence="11">
    <location>
        <begin position="106"/>
        <end position="130"/>
    </location>
</feature>
<keyword evidence="6 11" id="KW-0375">Hydrogen ion transport</keyword>
<evidence type="ECO:0000313" key="14">
    <source>
        <dbReference type="EMBL" id="HIS93486.1"/>
    </source>
</evidence>
<dbReference type="InterPro" id="IPR020537">
    <property type="entry name" value="ATP_synth_F0_csu_DDCD_BS"/>
</dbReference>
<keyword evidence="4 11" id="KW-0138">CF(0)</keyword>
<keyword evidence="10 11" id="KW-0472">Membrane</keyword>
<dbReference type="Proteomes" id="UP000824140">
    <property type="component" value="Unassembled WGS sequence"/>
</dbReference>
<comment type="caution">
    <text evidence="14">The sequence shown here is derived from an EMBL/GenBank/DDBJ whole genome shotgun (WGS) entry which is preliminary data.</text>
</comment>
<sequence>MKTMISRIAAALLIALLATGALVFALAESDNSEPVSAPETEIATIDTQETQAAESADATSSKAMAAAIAIGAAGAAGAIAMGIAIAKSSEGISRQPEAAEKIRTGLMLGLVFIETAIIYALIVAILIIFVL</sequence>
<comment type="function">
    <text evidence="11">Key component of the F(0) channel; it plays a direct role in translocation across the membrane. A homomeric c-ring of between 10-14 subunits forms the central stalk rotor element with the F(1) delta and epsilon subunits.</text>
</comment>
<reference evidence="14" key="1">
    <citation type="submission" date="2020-10" db="EMBL/GenBank/DDBJ databases">
        <authorList>
            <person name="Gilroy R."/>
        </authorList>
    </citation>
    <scope>NUCLEOTIDE SEQUENCE</scope>
    <source>
        <strain evidence="14">13766</strain>
    </source>
</reference>
<proteinExistence type="inferred from homology"/>
<feature type="chain" id="PRO_5038910030" description="ATP synthase subunit c" evidence="12">
    <location>
        <begin position="28"/>
        <end position="131"/>
    </location>
</feature>
<keyword evidence="7 11" id="KW-1133">Transmembrane helix</keyword>
<dbReference type="SUPFAM" id="SSF81333">
    <property type="entry name" value="F1F0 ATP synthase subunit C"/>
    <property type="match status" value="1"/>
</dbReference>
<evidence type="ECO:0000256" key="12">
    <source>
        <dbReference type="SAM" id="SignalP"/>
    </source>
</evidence>
<dbReference type="InterPro" id="IPR000454">
    <property type="entry name" value="ATP_synth_F0_csu"/>
</dbReference>
<dbReference type="InterPro" id="IPR038662">
    <property type="entry name" value="ATP_synth_F0_csu_sf"/>
</dbReference>
<dbReference type="Pfam" id="PF00137">
    <property type="entry name" value="ATP-synt_C"/>
    <property type="match status" value="1"/>
</dbReference>
<comment type="similarity">
    <text evidence="2 11">Belongs to the ATPase C chain family.</text>
</comment>
<accession>A0A9D1G1E6</accession>
<evidence type="ECO:0000256" key="6">
    <source>
        <dbReference type="ARBA" id="ARBA00022781"/>
    </source>
</evidence>
<comment type="function">
    <text evidence="11">F(1)F(0) ATP synthase produces ATP from ADP in the presence of a proton or sodium gradient. F-type ATPases consist of two structural domains, F(1) containing the extramembraneous catalytic core and F(0) containing the membrane proton channel, linked together by a central stalk and a peripheral stalk. During catalysis, ATP synthesis in the catalytic domain of F(1) is coupled via a rotary mechanism of the central stalk subunits to proton translocation.</text>
</comment>